<reference evidence="10 11" key="1">
    <citation type="journal article" date="2024" name="Nat. Commun.">
        <title>Phylogenomics reveals the evolutionary origins of lichenization in chlorophyte algae.</title>
        <authorList>
            <person name="Puginier C."/>
            <person name="Libourel C."/>
            <person name="Otte J."/>
            <person name="Skaloud P."/>
            <person name="Haon M."/>
            <person name="Grisel S."/>
            <person name="Petersen M."/>
            <person name="Berrin J.G."/>
            <person name="Delaux P.M."/>
            <person name="Dal Grande F."/>
            <person name="Keller J."/>
        </authorList>
    </citation>
    <scope>NUCLEOTIDE SEQUENCE [LARGE SCALE GENOMIC DNA]</scope>
    <source>
        <strain evidence="10 11">SAG 2145</strain>
    </source>
</reference>
<sequence>MAAGTFAMPVMPSQPVGALSEQASSSQPQPQLTPQTQHASSRLHSLISWMQQACCSHLSLAPSLPSAADETEPSRMQSHSCVPAIATPRRLLSQRLSCQVRQRQQSTAQTSRLSASMSACLALKWCLLAAQQLRGWLRYPRAATAGSMQLHTAQRRLPRHLLQTSPSPSSGMSAGGVILIIGIVVPLAMGIGVAIGLLCWHRKRKLRYIFLSNARRHKDGGHKPRAHFASEARSANGFAGTEPGSPDMPNAFRAMANEPWSSTGSRRGHHELEMNHLGHHQGMIRGHSAGLNKHPSTGLWPFGSQDFHHDTSMASSNDTGAELKGRTHSGRSLMPRPVGGFVITRSDLTFSRCIGEGSFGRVYLGMWRETTVAIKILFGAGVPKSLPMPLGADEVARVSVLSNLQRDYTPEDQMHASILERDARSREVQAASSMQELLTELQREAGLMATLRHPNVVMFLGVCTEPPCVVTEFCARGSMLDALQRAHKSEAMAMELDWQKRLSMALDAAKGMHYLHSSQPPIVHRDLKSANLLVDKHWRVKVADFNLSRFMNSSDVVSSVAATNPRWLAPEVLSGDDYGTAADVYSFGIIMWELLMWQIPWDDAGPWQVVLSVVDQSKRPEIPPLANAMPGGCPRAWEGYRALMERCWHQKPAKRPGFEAVIASLRALIAVEEQTRVDGESLGPERTSASGSSRGRNPDNAYLTWTASQKSTTHGPQASQDLQNFSPVDASQDLLSSEEAPLPLESGPPLLLELAGSQPLPLSLSCRPLADRVSIDSRSEPLALLPLQHEVHHIQTEDKQQQQPPPQQQQQQTLLSEHVPLQLAPEARLQALPPRHRNRPNPFADAAAALKAQQV</sequence>
<dbReference type="InterPro" id="IPR000719">
    <property type="entry name" value="Prot_kinase_dom"/>
</dbReference>
<organism evidence="10 11">
    <name type="scientific">Apatococcus lobatus</name>
    <dbReference type="NCBI Taxonomy" id="904363"/>
    <lineage>
        <taxon>Eukaryota</taxon>
        <taxon>Viridiplantae</taxon>
        <taxon>Chlorophyta</taxon>
        <taxon>core chlorophytes</taxon>
        <taxon>Trebouxiophyceae</taxon>
        <taxon>Chlorellales</taxon>
        <taxon>Chlorellaceae</taxon>
        <taxon>Apatococcus</taxon>
    </lineage>
</organism>
<evidence type="ECO:0000313" key="10">
    <source>
        <dbReference type="EMBL" id="KAK9835605.1"/>
    </source>
</evidence>
<keyword evidence="2" id="KW-0808">Transferase</keyword>
<dbReference type="Proteomes" id="UP001438707">
    <property type="component" value="Unassembled WGS sequence"/>
</dbReference>
<dbReference type="PANTHER" id="PTHR44329">
    <property type="entry name" value="SERINE/THREONINE-PROTEIN KINASE TNNI3K-RELATED"/>
    <property type="match status" value="1"/>
</dbReference>
<evidence type="ECO:0000256" key="3">
    <source>
        <dbReference type="ARBA" id="ARBA00022741"/>
    </source>
</evidence>
<name>A0AAW1RNG7_9CHLO</name>
<feature type="region of interest" description="Disordered" evidence="7">
    <location>
        <begin position="1"/>
        <end position="38"/>
    </location>
</feature>
<proteinExistence type="predicted"/>
<dbReference type="InterPro" id="IPR017441">
    <property type="entry name" value="Protein_kinase_ATP_BS"/>
</dbReference>
<feature type="compositionally biased region" description="Low complexity" evidence="7">
    <location>
        <begin position="18"/>
        <end position="37"/>
    </location>
</feature>
<gene>
    <name evidence="10" type="ORF">WJX74_004062</name>
</gene>
<dbReference type="PANTHER" id="PTHR44329:SF298">
    <property type="entry name" value="MIXED LINEAGE KINASE DOMAIN-LIKE PROTEIN"/>
    <property type="match status" value="1"/>
</dbReference>
<dbReference type="GO" id="GO:0004674">
    <property type="term" value="F:protein serine/threonine kinase activity"/>
    <property type="evidence" value="ECO:0007669"/>
    <property type="project" value="UniProtKB-KW"/>
</dbReference>
<keyword evidence="11" id="KW-1185">Reference proteome</keyword>
<keyword evidence="8" id="KW-0472">Membrane</keyword>
<comment type="caution">
    <text evidence="10">The sequence shown here is derived from an EMBL/GenBank/DDBJ whole genome shotgun (WGS) entry which is preliminary data.</text>
</comment>
<feature type="binding site" evidence="6">
    <location>
        <position position="375"/>
    </location>
    <ligand>
        <name>ATP</name>
        <dbReference type="ChEBI" id="CHEBI:30616"/>
    </ligand>
</feature>
<protein>
    <recommendedName>
        <fullName evidence="9">Protein kinase domain-containing protein</fullName>
    </recommendedName>
</protein>
<keyword evidence="4" id="KW-0418">Kinase</keyword>
<dbReference type="PROSITE" id="PS50011">
    <property type="entry name" value="PROTEIN_KINASE_DOM"/>
    <property type="match status" value="1"/>
</dbReference>
<dbReference type="GO" id="GO:0005524">
    <property type="term" value="F:ATP binding"/>
    <property type="evidence" value="ECO:0007669"/>
    <property type="project" value="UniProtKB-UniRule"/>
</dbReference>
<evidence type="ECO:0000256" key="7">
    <source>
        <dbReference type="SAM" id="MobiDB-lite"/>
    </source>
</evidence>
<dbReference type="SUPFAM" id="SSF56112">
    <property type="entry name" value="Protein kinase-like (PK-like)"/>
    <property type="match status" value="1"/>
</dbReference>
<evidence type="ECO:0000256" key="1">
    <source>
        <dbReference type="ARBA" id="ARBA00022527"/>
    </source>
</evidence>
<evidence type="ECO:0000256" key="8">
    <source>
        <dbReference type="SAM" id="Phobius"/>
    </source>
</evidence>
<dbReference type="Pfam" id="PF07714">
    <property type="entry name" value="PK_Tyr_Ser-Thr"/>
    <property type="match status" value="1"/>
</dbReference>
<dbReference type="SMART" id="SM00220">
    <property type="entry name" value="S_TKc"/>
    <property type="match status" value="1"/>
</dbReference>
<keyword evidence="8" id="KW-1133">Transmembrane helix</keyword>
<accession>A0AAW1RNG7</accession>
<feature type="transmembrane region" description="Helical" evidence="8">
    <location>
        <begin position="174"/>
        <end position="200"/>
    </location>
</feature>
<dbReference type="InterPro" id="IPR011009">
    <property type="entry name" value="Kinase-like_dom_sf"/>
</dbReference>
<dbReference type="AlphaFoldDB" id="A0AAW1RNG7"/>
<evidence type="ECO:0000256" key="2">
    <source>
        <dbReference type="ARBA" id="ARBA00022679"/>
    </source>
</evidence>
<feature type="compositionally biased region" description="Low complexity" evidence="7">
    <location>
        <begin position="844"/>
        <end position="855"/>
    </location>
</feature>
<evidence type="ECO:0000259" key="9">
    <source>
        <dbReference type="PROSITE" id="PS50011"/>
    </source>
</evidence>
<keyword evidence="1" id="KW-0723">Serine/threonine-protein kinase</keyword>
<dbReference type="Gene3D" id="3.30.200.20">
    <property type="entry name" value="Phosphorylase Kinase, domain 1"/>
    <property type="match status" value="1"/>
</dbReference>
<evidence type="ECO:0000256" key="5">
    <source>
        <dbReference type="ARBA" id="ARBA00022840"/>
    </source>
</evidence>
<keyword evidence="8" id="KW-0812">Transmembrane</keyword>
<feature type="domain" description="Protein kinase" evidence="9">
    <location>
        <begin position="348"/>
        <end position="669"/>
    </location>
</feature>
<feature type="region of interest" description="Disordered" evidence="7">
    <location>
        <begin position="830"/>
        <end position="855"/>
    </location>
</feature>
<feature type="region of interest" description="Disordered" evidence="7">
    <location>
        <begin position="793"/>
        <end position="817"/>
    </location>
</feature>
<dbReference type="EMBL" id="JALJOS010000008">
    <property type="protein sequence ID" value="KAK9835605.1"/>
    <property type="molecule type" value="Genomic_DNA"/>
</dbReference>
<dbReference type="InterPro" id="IPR051681">
    <property type="entry name" value="Ser/Thr_Kinases-Pseudokinases"/>
</dbReference>
<evidence type="ECO:0000313" key="11">
    <source>
        <dbReference type="Proteomes" id="UP001438707"/>
    </source>
</evidence>
<evidence type="ECO:0000256" key="6">
    <source>
        <dbReference type="PROSITE-ProRule" id="PRU10141"/>
    </source>
</evidence>
<dbReference type="PROSITE" id="PS00107">
    <property type="entry name" value="PROTEIN_KINASE_ATP"/>
    <property type="match status" value="1"/>
</dbReference>
<evidence type="ECO:0000256" key="4">
    <source>
        <dbReference type="ARBA" id="ARBA00022777"/>
    </source>
</evidence>
<dbReference type="CDD" id="cd13999">
    <property type="entry name" value="STKc_MAP3K-like"/>
    <property type="match status" value="1"/>
</dbReference>
<dbReference type="PROSITE" id="PS00108">
    <property type="entry name" value="PROTEIN_KINASE_ST"/>
    <property type="match status" value="1"/>
</dbReference>
<feature type="region of interest" description="Disordered" evidence="7">
    <location>
        <begin position="677"/>
        <end position="701"/>
    </location>
</feature>
<keyword evidence="5 6" id="KW-0067">ATP-binding</keyword>
<dbReference type="Gene3D" id="1.10.510.10">
    <property type="entry name" value="Transferase(Phosphotransferase) domain 1"/>
    <property type="match status" value="1"/>
</dbReference>
<dbReference type="InterPro" id="IPR001245">
    <property type="entry name" value="Ser-Thr/Tyr_kinase_cat_dom"/>
</dbReference>
<keyword evidence="3 6" id="KW-0547">Nucleotide-binding</keyword>
<dbReference type="InterPro" id="IPR008271">
    <property type="entry name" value="Ser/Thr_kinase_AS"/>
</dbReference>